<dbReference type="Proteomes" id="UP001253193">
    <property type="component" value="Unassembled WGS sequence"/>
</dbReference>
<evidence type="ECO:0000256" key="1">
    <source>
        <dbReference type="SAM" id="Phobius"/>
    </source>
</evidence>
<keyword evidence="1" id="KW-0812">Transmembrane</keyword>
<reference evidence="2" key="1">
    <citation type="submission" date="2023-06" db="EMBL/GenBank/DDBJ databases">
        <title>Genomic Diversity of Vibrio spp. and Metagenomic Analysis of Pathogens in Florida Gulf Coastal Waters Following Hurricane Ian.</title>
        <authorList>
            <person name="Brumfield K.D."/>
        </authorList>
    </citation>
    <scope>NUCLEOTIDE SEQUENCE</scope>
    <source>
        <strain evidence="2">WBS2B-138</strain>
    </source>
</reference>
<sequence length="223" mass="25944">MEVNHVLADEKLIIALISAAVALLLGQLVVYIKYRINKCQTKRALFKELQDIETSLESAIAITRHKLEMNVHMIHSGTMPLPVGSYIFDNYYKEVVSELSSSQRRSYQLIHHYVKDINASIENLTKKNIEASEAYFLNPSSIDVKHRKLWFDRLASFYEVLCLTQWHISYHKENRRNPELPYNGPVYDDYVAFQQDIQLALKELIEEAKKKSAEEVAEQKTRL</sequence>
<feature type="transmembrane region" description="Helical" evidence="1">
    <location>
        <begin position="12"/>
        <end position="32"/>
    </location>
</feature>
<protein>
    <recommendedName>
        <fullName evidence="4">DUF4760 domain-containing protein</fullName>
    </recommendedName>
</protein>
<name>A0AAW8Q961_VIBPH</name>
<dbReference type="RefSeq" id="WP_025795049.1">
    <property type="nucleotide sequence ID" value="NZ_CP034285.1"/>
</dbReference>
<gene>
    <name evidence="2" type="ORF">QX249_28965</name>
</gene>
<dbReference type="EMBL" id="JAUHGG010000053">
    <property type="protein sequence ID" value="MDS1824645.1"/>
    <property type="molecule type" value="Genomic_DNA"/>
</dbReference>
<keyword evidence="1" id="KW-0472">Membrane</keyword>
<evidence type="ECO:0000313" key="2">
    <source>
        <dbReference type="EMBL" id="MDS1824645.1"/>
    </source>
</evidence>
<proteinExistence type="predicted"/>
<evidence type="ECO:0008006" key="4">
    <source>
        <dbReference type="Google" id="ProtNLM"/>
    </source>
</evidence>
<comment type="caution">
    <text evidence="2">The sequence shown here is derived from an EMBL/GenBank/DDBJ whole genome shotgun (WGS) entry which is preliminary data.</text>
</comment>
<evidence type="ECO:0000313" key="3">
    <source>
        <dbReference type="Proteomes" id="UP001253193"/>
    </source>
</evidence>
<organism evidence="2 3">
    <name type="scientific">Vibrio parahaemolyticus</name>
    <dbReference type="NCBI Taxonomy" id="670"/>
    <lineage>
        <taxon>Bacteria</taxon>
        <taxon>Pseudomonadati</taxon>
        <taxon>Pseudomonadota</taxon>
        <taxon>Gammaproteobacteria</taxon>
        <taxon>Vibrionales</taxon>
        <taxon>Vibrionaceae</taxon>
        <taxon>Vibrio</taxon>
    </lineage>
</organism>
<keyword evidence="1" id="KW-1133">Transmembrane helix</keyword>
<dbReference type="AlphaFoldDB" id="A0AAW8Q961"/>
<accession>A0AAW8Q961</accession>